<evidence type="ECO:0000313" key="3">
    <source>
        <dbReference type="EMBL" id="MSV24063.1"/>
    </source>
</evidence>
<dbReference type="EMBL" id="VUNL01000002">
    <property type="protein sequence ID" value="MSV24063.1"/>
    <property type="molecule type" value="Genomic_DNA"/>
</dbReference>
<evidence type="ECO:0000256" key="1">
    <source>
        <dbReference type="ARBA" id="ARBA00010577"/>
    </source>
</evidence>
<dbReference type="AlphaFoldDB" id="A0A6I2UPE1"/>
<evidence type="ECO:0000256" key="2">
    <source>
        <dbReference type="ARBA" id="ARBA00022795"/>
    </source>
</evidence>
<name>A0A6I2UPE1_9FIRM</name>
<keyword evidence="2" id="KW-1005">Bacterial flagellum biogenesis</keyword>
<sequence length="178" mass="18676">MSNTLNTITKDGVTQTVEAYNQSQASSASASSSNSALGKDAFLQLLVTQMQYQDPLDPQDNSEYLAQLAQFSALEQMTNVAESLTGVSKLVSNIDTSVLVGQLSNMIGQNVQWTMTTSSTDEDGNTTKTTTKLEGKVTGVSISDGTPTVIAESGGKTYQVSIGDLTRIGTGSQSTTNS</sequence>
<protein>
    <submittedName>
        <fullName evidence="3">Flagellar biosynthesis protein FlgD</fullName>
    </submittedName>
</protein>
<organism evidence="3 4">
    <name type="scientific">Selenomonas montiformis</name>
    <dbReference type="NCBI Taxonomy" id="2652285"/>
    <lineage>
        <taxon>Bacteria</taxon>
        <taxon>Bacillati</taxon>
        <taxon>Bacillota</taxon>
        <taxon>Negativicutes</taxon>
        <taxon>Selenomonadales</taxon>
        <taxon>Selenomonadaceae</taxon>
        <taxon>Selenomonas</taxon>
    </lineage>
</organism>
<keyword evidence="3" id="KW-0966">Cell projection</keyword>
<keyword evidence="3" id="KW-0969">Cilium</keyword>
<gene>
    <name evidence="3" type="ORF">FYJ78_02450</name>
</gene>
<dbReference type="Pfam" id="PF03963">
    <property type="entry name" value="FlgD"/>
    <property type="match status" value="1"/>
</dbReference>
<proteinExistence type="inferred from homology"/>
<comment type="similarity">
    <text evidence="1">Belongs to the FlgD family.</text>
</comment>
<dbReference type="GO" id="GO:0044781">
    <property type="term" value="P:bacterial-type flagellum organization"/>
    <property type="evidence" value="ECO:0007669"/>
    <property type="project" value="UniProtKB-KW"/>
</dbReference>
<comment type="caution">
    <text evidence="3">The sequence shown here is derived from an EMBL/GenBank/DDBJ whole genome shotgun (WGS) entry which is preliminary data.</text>
</comment>
<dbReference type="InterPro" id="IPR005648">
    <property type="entry name" value="FlgD"/>
</dbReference>
<keyword evidence="3" id="KW-0282">Flagellum</keyword>
<keyword evidence="4" id="KW-1185">Reference proteome</keyword>
<evidence type="ECO:0000313" key="4">
    <source>
        <dbReference type="Proteomes" id="UP000430222"/>
    </source>
</evidence>
<accession>A0A6I2UPE1</accession>
<dbReference type="RefSeq" id="WP_154619795.1">
    <property type="nucleotide sequence ID" value="NZ_CBCTNG010000001.1"/>
</dbReference>
<reference evidence="3 4" key="1">
    <citation type="submission" date="2019-08" db="EMBL/GenBank/DDBJ databases">
        <title>In-depth cultivation of the pig gut microbiome towards novel bacterial diversity and tailored functional studies.</title>
        <authorList>
            <person name="Wylensek D."/>
            <person name="Hitch T.C.A."/>
            <person name="Clavel T."/>
        </authorList>
    </citation>
    <scope>NUCLEOTIDE SEQUENCE [LARGE SCALE GENOMIC DNA]</scope>
    <source>
        <strain evidence="4">WCA-380-WT-3B3</strain>
    </source>
</reference>
<dbReference type="Proteomes" id="UP000430222">
    <property type="component" value="Unassembled WGS sequence"/>
</dbReference>